<evidence type="ECO:0000256" key="2">
    <source>
        <dbReference type="ARBA" id="ARBA00022741"/>
    </source>
</evidence>
<evidence type="ECO:0000313" key="11">
    <source>
        <dbReference type="EnsemblMetazoa" id="GAUT037212-PA"/>
    </source>
</evidence>
<dbReference type="FunFam" id="1.10.10.2420:FF:000001">
    <property type="entry name" value="Glutamine--tRNA ligase cytoplasmic"/>
    <property type="match status" value="1"/>
</dbReference>
<evidence type="ECO:0000256" key="1">
    <source>
        <dbReference type="ARBA" id="ARBA00022598"/>
    </source>
</evidence>
<evidence type="ECO:0000256" key="5">
    <source>
        <dbReference type="ARBA" id="ARBA00023146"/>
    </source>
</evidence>
<dbReference type="InterPro" id="IPR020058">
    <property type="entry name" value="Glu/Gln-tRNA-synth_Ib_cat-dom"/>
</dbReference>
<protein>
    <recommendedName>
        <fullName evidence="13">Glutaminyl-tRNA synthetase class Ib non-specific RNA-binding domain-containing protein</fullName>
    </recommendedName>
</protein>
<feature type="domain" description="Glutamyl/glutaminyl-tRNA synthetase class Ib catalytic" evidence="8">
    <location>
        <begin position="221"/>
        <end position="261"/>
    </location>
</feature>
<dbReference type="Gene3D" id="1.10.8.1290">
    <property type="entry name" value="Glutaminyl-tRNA synthetase, non-specific RNA binding region part 1, domain 1"/>
    <property type="match status" value="1"/>
</dbReference>
<dbReference type="PANTHER" id="PTHR43097:SF4">
    <property type="entry name" value="GLUTAMINE--TRNA LIGASE"/>
    <property type="match status" value="1"/>
</dbReference>
<dbReference type="Pfam" id="PF00749">
    <property type="entry name" value="tRNA-synt_1c"/>
    <property type="match status" value="1"/>
</dbReference>
<keyword evidence="1 6" id="KW-0436">Ligase</keyword>
<evidence type="ECO:0000256" key="4">
    <source>
        <dbReference type="ARBA" id="ARBA00022917"/>
    </source>
</evidence>
<dbReference type="InterPro" id="IPR050132">
    <property type="entry name" value="Gln/Glu-tRNA_Ligase"/>
</dbReference>
<dbReference type="Proteomes" id="UP000078200">
    <property type="component" value="Unassembled WGS sequence"/>
</dbReference>
<dbReference type="GO" id="GO:0005524">
    <property type="term" value="F:ATP binding"/>
    <property type="evidence" value="ECO:0007669"/>
    <property type="project" value="UniProtKB-KW"/>
</dbReference>
<dbReference type="GO" id="GO:0004819">
    <property type="term" value="F:glutamine-tRNA ligase activity"/>
    <property type="evidence" value="ECO:0007669"/>
    <property type="project" value="InterPro"/>
</dbReference>
<evidence type="ECO:0000259" key="8">
    <source>
        <dbReference type="Pfam" id="PF00749"/>
    </source>
</evidence>
<dbReference type="Gene3D" id="3.40.50.620">
    <property type="entry name" value="HUPs"/>
    <property type="match status" value="1"/>
</dbReference>
<dbReference type="GO" id="GO:0005829">
    <property type="term" value="C:cytosol"/>
    <property type="evidence" value="ECO:0007669"/>
    <property type="project" value="TreeGrafter"/>
</dbReference>
<dbReference type="InterPro" id="IPR007639">
    <property type="entry name" value="Gln-tRNA-synth_Ib_RNA-bd_N"/>
</dbReference>
<dbReference type="VEuPathDB" id="VectorBase:GAUT037212"/>
<dbReference type="Pfam" id="PF04557">
    <property type="entry name" value="tRNA_synt_1c_R2"/>
    <property type="match status" value="1"/>
</dbReference>
<feature type="region of interest" description="Disordered" evidence="7">
    <location>
        <begin position="167"/>
        <end position="212"/>
    </location>
</feature>
<comment type="similarity">
    <text evidence="6">Belongs to the class-I aminoacyl-tRNA synthetase family.</text>
</comment>
<dbReference type="Pfam" id="PF04558">
    <property type="entry name" value="tRNA_synt_1c_R1"/>
    <property type="match status" value="1"/>
</dbReference>
<dbReference type="PANTHER" id="PTHR43097">
    <property type="entry name" value="GLUTAMINE-TRNA LIGASE"/>
    <property type="match status" value="1"/>
</dbReference>
<evidence type="ECO:0000259" key="9">
    <source>
        <dbReference type="Pfam" id="PF04557"/>
    </source>
</evidence>
<evidence type="ECO:0000313" key="12">
    <source>
        <dbReference type="Proteomes" id="UP000078200"/>
    </source>
</evidence>
<dbReference type="InterPro" id="IPR014729">
    <property type="entry name" value="Rossmann-like_a/b/a_fold"/>
</dbReference>
<name>A0A1A9VH87_GLOAU</name>
<evidence type="ECO:0008006" key="13">
    <source>
        <dbReference type="Google" id="ProtNLM"/>
    </source>
</evidence>
<keyword evidence="12" id="KW-1185">Reference proteome</keyword>
<dbReference type="InterPro" id="IPR007638">
    <property type="entry name" value="Gln-tRNA-synth_Ib_RNA-bd_2"/>
</dbReference>
<evidence type="ECO:0000256" key="3">
    <source>
        <dbReference type="ARBA" id="ARBA00022840"/>
    </source>
</evidence>
<dbReference type="InterPro" id="IPR042558">
    <property type="entry name" value="Gln-tRNA-synth_Ib_RNA-bd_N_1"/>
</dbReference>
<dbReference type="EnsemblMetazoa" id="GAUT037212-RA">
    <property type="protein sequence ID" value="GAUT037212-PA"/>
    <property type="gene ID" value="GAUT037212"/>
</dbReference>
<keyword evidence="2 6" id="KW-0547">Nucleotide-binding</keyword>
<organism evidence="11 12">
    <name type="scientific">Glossina austeni</name>
    <name type="common">Savannah tsetse fly</name>
    <dbReference type="NCBI Taxonomy" id="7395"/>
    <lineage>
        <taxon>Eukaryota</taxon>
        <taxon>Metazoa</taxon>
        <taxon>Ecdysozoa</taxon>
        <taxon>Arthropoda</taxon>
        <taxon>Hexapoda</taxon>
        <taxon>Insecta</taxon>
        <taxon>Pterygota</taxon>
        <taxon>Neoptera</taxon>
        <taxon>Endopterygota</taxon>
        <taxon>Diptera</taxon>
        <taxon>Brachycera</taxon>
        <taxon>Muscomorpha</taxon>
        <taxon>Hippoboscoidea</taxon>
        <taxon>Glossinidae</taxon>
        <taxon>Glossina</taxon>
    </lineage>
</organism>
<accession>A0A1A9VH87</accession>
<dbReference type="AlphaFoldDB" id="A0A1A9VH87"/>
<feature type="domain" description="Glutaminyl-tRNA synthetase class Ib non-specific RNA-binding" evidence="9">
    <location>
        <begin position="148"/>
        <end position="205"/>
    </location>
</feature>
<evidence type="ECO:0000256" key="6">
    <source>
        <dbReference type="RuleBase" id="RU363037"/>
    </source>
</evidence>
<dbReference type="InterPro" id="IPR042559">
    <property type="entry name" value="Gln-tRNA-synth_Ib_RNA-bd_N_2"/>
</dbReference>
<keyword evidence="3 6" id="KW-0067">ATP-binding</keyword>
<feature type="compositionally biased region" description="Basic and acidic residues" evidence="7">
    <location>
        <begin position="167"/>
        <end position="206"/>
    </location>
</feature>
<reference evidence="11" key="1">
    <citation type="submission" date="2020-05" db="UniProtKB">
        <authorList>
            <consortium name="EnsemblMetazoa"/>
        </authorList>
    </citation>
    <scope>IDENTIFICATION</scope>
    <source>
        <strain evidence="11">TTRI</strain>
    </source>
</reference>
<evidence type="ECO:0000256" key="7">
    <source>
        <dbReference type="SAM" id="MobiDB-lite"/>
    </source>
</evidence>
<dbReference type="GO" id="GO:0017101">
    <property type="term" value="C:aminoacyl-tRNA synthetase multienzyme complex"/>
    <property type="evidence" value="ECO:0007669"/>
    <property type="project" value="TreeGrafter"/>
</dbReference>
<dbReference type="Gene3D" id="1.10.10.2420">
    <property type="match status" value="1"/>
</dbReference>
<dbReference type="STRING" id="7395.A0A1A9VH87"/>
<dbReference type="GO" id="GO:0006425">
    <property type="term" value="P:glutaminyl-tRNA aminoacylation"/>
    <property type="evidence" value="ECO:0007669"/>
    <property type="project" value="InterPro"/>
</dbReference>
<evidence type="ECO:0000259" key="10">
    <source>
        <dbReference type="Pfam" id="PF04558"/>
    </source>
</evidence>
<keyword evidence="5 6" id="KW-0030">Aminoacyl-tRNA synthetase</keyword>
<keyword evidence="4 6" id="KW-0648">Protein biosynthesis</keyword>
<dbReference type="SUPFAM" id="SSF52374">
    <property type="entry name" value="Nucleotidylyl transferase"/>
    <property type="match status" value="1"/>
</dbReference>
<proteinExistence type="inferred from homology"/>
<sequence>MGHVPLLIMVAPKNLQLALAEVGGSDLPEGAGMLLYHLAIKIKPQIADHLPLLTRYIVAGKLNSAMKVDASLEYLLKLGQKIDINVDIEQFEHECGVKDITPEEIEKLVQKLIQKHKETLLEQRYHFNSSKIMQEVREHLKWADGKSVKAAIDVEIFDFLGPKTEKDLKPSTKSDKKKDKSEASDKGDSNKSLKKDSNMENDEGAHTHRLSSSNSFTSGSAININFGYAAAYGGICYLRYDDTNLGKEEEKFFTGIRDMVE</sequence>
<feature type="domain" description="Glutaminyl-tRNA synthetase class Ib non-specific RNA-binding" evidence="10">
    <location>
        <begin position="14"/>
        <end position="145"/>
    </location>
</feature>